<sequence length="207" mass="23160">MMETSFLAVVLTFPTVIFTILLGIILLYWLLVILGTLDIDFIDIDELDSFLQTIHSGFTNIPFTIIFSLLVLCAWIISAIATRYILLSIEWHFGQFLVGFVVLLLSIWLATYIAVYLIIPLQSFLPKTETAHILNGRGLIGKVCVVTTAQVSTTAGQAEYNDGGAGLILTVRTIKPSVFLKKKDNALIIDYDANHNLYYVDFYDDTL</sequence>
<dbReference type="AlphaFoldDB" id="A0A2N9YAM4"/>
<accession>A0A2N9YAM4</accession>
<name>A0A2N9YAM4_9GAMM</name>
<evidence type="ECO:0000313" key="3">
    <source>
        <dbReference type="Proteomes" id="UP000234271"/>
    </source>
</evidence>
<keyword evidence="3" id="KW-1185">Reference proteome</keyword>
<reference evidence="3" key="1">
    <citation type="submission" date="2016-12" db="EMBL/GenBank/DDBJ databases">
        <title>Complete Genome Sequence of Beggiatoa leptomitiformis D-401.</title>
        <authorList>
            <person name="Fomenkov A."/>
            <person name="Vincze T."/>
            <person name="Grabovich M."/>
            <person name="Anton B.P."/>
            <person name="Dubinina G."/>
            <person name="Orlova M."/>
            <person name="Belousova E."/>
            <person name="Roberts R.J."/>
        </authorList>
    </citation>
    <scope>NUCLEOTIDE SEQUENCE [LARGE SCALE GENOMIC DNA]</scope>
    <source>
        <strain evidence="3">D-401</strain>
    </source>
</reference>
<evidence type="ECO:0008006" key="4">
    <source>
        <dbReference type="Google" id="ProtNLM"/>
    </source>
</evidence>
<organism evidence="2 3">
    <name type="scientific">Beggiatoa leptomitoformis</name>
    <dbReference type="NCBI Taxonomy" id="288004"/>
    <lineage>
        <taxon>Bacteria</taxon>
        <taxon>Pseudomonadati</taxon>
        <taxon>Pseudomonadota</taxon>
        <taxon>Gammaproteobacteria</taxon>
        <taxon>Thiotrichales</taxon>
        <taxon>Thiotrichaceae</taxon>
        <taxon>Beggiatoa</taxon>
    </lineage>
</organism>
<keyword evidence="1" id="KW-1133">Transmembrane helix</keyword>
<dbReference type="RefSeq" id="WP_145917054.1">
    <property type="nucleotide sequence ID" value="NZ_CP012373.2"/>
</dbReference>
<gene>
    <name evidence="2" type="ORF">BLE401_01475</name>
</gene>
<feature type="transmembrane region" description="Helical" evidence="1">
    <location>
        <begin position="58"/>
        <end position="81"/>
    </location>
</feature>
<dbReference type="Proteomes" id="UP000234271">
    <property type="component" value="Chromosome"/>
</dbReference>
<keyword evidence="1" id="KW-0472">Membrane</keyword>
<feature type="transmembrane region" description="Helical" evidence="1">
    <location>
        <begin position="93"/>
        <end position="119"/>
    </location>
</feature>
<dbReference type="EMBL" id="CP018889">
    <property type="protein sequence ID" value="AUI67494.2"/>
    <property type="molecule type" value="Genomic_DNA"/>
</dbReference>
<dbReference type="STRING" id="288004.AL038_04530"/>
<protein>
    <recommendedName>
        <fullName evidence="4">DUF1449 family protein</fullName>
    </recommendedName>
</protein>
<proteinExistence type="predicted"/>
<evidence type="ECO:0000313" key="2">
    <source>
        <dbReference type="EMBL" id="AUI67494.2"/>
    </source>
</evidence>
<evidence type="ECO:0000256" key="1">
    <source>
        <dbReference type="SAM" id="Phobius"/>
    </source>
</evidence>
<dbReference type="OrthoDB" id="8912654at2"/>
<feature type="transmembrane region" description="Helical" evidence="1">
    <location>
        <begin position="6"/>
        <end position="37"/>
    </location>
</feature>
<keyword evidence="1" id="KW-0812">Transmembrane</keyword>